<evidence type="ECO:0000313" key="2">
    <source>
        <dbReference type="Proteomes" id="UP000526501"/>
    </source>
</evidence>
<gene>
    <name evidence="1" type="ORF">H5P27_00385</name>
</gene>
<accession>A0A7X1E884</accession>
<keyword evidence="2" id="KW-1185">Reference proteome</keyword>
<dbReference type="Proteomes" id="UP000526501">
    <property type="component" value="Unassembled WGS sequence"/>
</dbReference>
<protein>
    <submittedName>
        <fullName evidence="1">Uncharacterized protein</fullName>
    </submittedName>
</protein>
<reference evidence="1 2" key="1">
    <citation type="submission" date="2020-07" db="EMBL/GenBank/DDBJ databases">
        <authorList>
            <person name="Feng X."/>
        </authorList>
    </citation>
    <scope>NUCLEOTIDE SEQUENCE [LARGE SCALE GENOMIC DNA]</scope>
    <source>
        <strain evidence="1 2">JCM23202</strain>
    </source>
</reference>
<comment type="caution">
    <text evidence="1">The sequence shown here is derived from an EMBL/GenBank/DDBJ whole genome shotgun (WGS) entry which is preliminary data.</text>
</comment>
<dbReference type="EMBL" id="JACHVC010000001">
    <property type="protein sequence ID" value="MBC2604507.1"/>
    <property type="molecule type" value="Genomic_DNA"/>
</dbReference>
<proteinExistence type="predicted"/>
<name>A0A7X1E884_9BACT</name>
<organism evidence="1 2">
    <name type="scientific">Pelagicoccus albus</name>
    <dbReference type="NCBI Taxonomy" id="415222"/>
    <lineage>
        <taxon>Bacteria</taxon>
        <taxon>Pseudomonadati</taxon>
        <taxon>Verrucomicrobiota</taxon>
        <taxon>Opitutia</taxon>
        <taxon>Puniceicoccales</taxon>
        <taxon>Pelagicoccaceae</taxon>
        <taxon>Pelagicoccus</taxon>
    </lineage>
</organism>
<dbReference type="AlphaFoldDB" id="A0A7X1E884"/>
<dbReference type="RefSeq" id="WP_185658402.1">
    <property type="nucleotide sequence ID" value="NZ_CAWPOO010000001.1"/>
</dbReference>
<sequence length="70" mass="7945">MYDNTQLDIQQSDGTLQLRYPLEDWIEQLLAKYPEELASIRPNASSLKSDRLYQLQSSLKGTAESRQAAG</sequence>
<evidence type="ECO:0000313" key="1">
    <source>
        <dbReference type="EMBL" id="MBC2604507.1"/>
    </source>
</evidence>